<dbReference type="PANTHER" id="PTHR21071:SF4">
    <property type="entry name" value="UDP-N-ACETYLENOLPYRUVOYLGLUCOSAMINE REDUCTASE"/>
    <property type="match status" value="1"/>
</dbReference>
<feature type="domain" description="FAD-binding PCMH-type" evidence="18">
    <location>
        <begin position="35"/>
        <end position="200"/>
    </location>
</feature>
<dbReference type="EC" id="1.3.1.98" evidence="17"/>
<keyword evidence="7 17" id="KW-0132">Cell division</keyword>
<evidence type="ECO:0000256" key="17">
    <source>
        <dbReference type="HAMAP-Rule" id="MF_00037"/>
    </source>
</evidence>
<evidence type="ECO:0000256" key="8">
    <source>
        <dbReference type="ARBA" id="ARBA00022630"/>
    </source>
</evidence>
<keyword evidence="9 17" id="KW-0274">FAD</keyword>
<name>A0A839RLW8_9ACTN</name>
<dbReference type="GO" id="GO:0009252">
    <property type="term" value="P:peptidoglycan biosynthetic process"/>
    <property type="evidence" value="ECO:0007669"/>
    <property type="project" value="UniProtKB-UniRule"/>
</dbReference>
<dbReference type="InterPro" id="IPR011601">
    <property type="entry name" value="MurB_C"/>
</dbReference>
<evidence type="ECO:0000259" key="18">
    <source>
        <dbReference type="PROSITE" id="PS51387"/>
    </source>
</evidence>
<evidence type="ECO:0000313" key="20">
    <source>
        <dbReference type="Proteomes" id="UP000567922"/>
    </source>
</evidence>
<keyword evidence="15 17" id="KW-0961">Cell wall biogenesis/degradation</keyword>
<evidence type="ECO:0000256" key="4">
    <source>
        <dbReference type="ARBA" id="ARBA00004752"/>
    </source>
</evidence>
<sequence>MSAIHSTDVVARLADEFGAAVSFGTPLAAHTTLRLGGPAAAIVTCTTTDMLAGVVRRLDQEQVPVLILAGGSNLVIADDGVDAVVVRVAATSYSIDGAVVHAEAGTNWDTVVAASVVAGLGGLECLSGIPGSTGATPVQNVGAYGVEISSVLRRVKLLDRASGNVHWVDPADLHLSYRHSILKNTDTAVVLSVEMGLLDDGLSAPVRYGELARNLGAAEGDRVAAAQVRDAVLKLRGSKGMVLNSQDHDTWSAGSFFTNPVVSREDLPRVLAAIHERLGDDIAVPQFASADGGVKLSAGWLIERAGFSRGFPGEDARARLSTKHTLALTNRGDATTADLVGLARTVRDGVRDAFGVDLHPEPVFVGAQL</sequence>
<dbReference type="PANTHER" id="PTHR21071">
    <property type="entry name" value="UDP-N-ACETYLENOLPYRUVOYLGLUCOSAMINE REDUCTASE"/>
    <property type="match status" value="1"/>
</dbReference>
<dbReference type="AlphaFoldDB" id="A0A839RLW8"/>
<evidence type="ECO:0000313" key="19">
    <source>
        <dbReference type="EMBL" id="MBB3037500.1"/>
    </source>
</evidence>
<evidence type="ECO:0000256" key="1">
    <source>
        <dbReference type="ARBA" id="ARBA00001974"/>
    </source>
</evidence>
<keyword evidence="13 17" id="KW-0560">Oxidoreductase</keyword>
<evidence type="ECO:0000256" key="16">
    <source>
        <dbReference type="ARBA" id="ARBA00048914"/>
    </source>
</evidence>
<dbReference type="Gene3D" id="3.90.78.10">
    <property type="entry name" value="UDP-N-acetylenolpyruvoylglucosamine reductase, C-terminal domain"/>
    <property type="match status" value="1"/>
</dbReference>
<dbReference type="GO" id="GO:0008360">
    <property type="term" value="P:regulation of cell shape"/>
    <property type="evidence" value="ECO:0007669"/>
    <property type="project" value="UniProtKB-KW"/>
</dbReference>
<comment type="function">
    <text evidence="2 17">Cell wall formation.</text>
</comment>
<dbReference type="EMBL" id="JACHWS010000002">
    <property type="protein sequence ID" value="MBB3037500.1"/>
    <property type="molecule type" value="Genomic_DNA"/>
</dbReference>
<dbReference type="InterPro" id="IPR006094">
    <property type="entry name" value="Oxid_FAD_bind_N"/>
</dbReference>
<dbReference type="GO" id="GO:0005829">
    <property type="term" value="C:cytosol"/>
    <property type="evidence" value="ECO:0007669"/>
    <property type="project" value="TreeGrafter"/>
</dbReference>
<evidence type="ECO:0000256" key="2">
    <source>
        <dbReference type="ARBA" id="ARBA00003921"/>
    </source>
</evidence>
<dbReference type="UniPathway" id="UPA00219"/>
<comment type="cofactor">
    <cofactor evidence="1 17">
        <name>FAD</name>
        <dbReference type="ChEBI" id="CHEBI:57692"/>
    </cofactor>
</comment>
<evidence type="ECO:0000256" key="10">
    <source>
        <dbReference type="ARBA" id="ARBA00022857"/>
    </source>
</evidence>
<dbReference type="NCBIfam" id="TIGR00179">
    <property type="entry name" value="murB"/>
    <property type="match status" value="1"/>
</dbReference>
<dbReference type="SUPFAM" id="SSF56194">
    <property type="entry name" value="Uridine diphospho-N-Acetylenolpyruvylglucosamine reductase, MurB, C-terminal domain"/>
    <property type="match status" value="1"/>
</dbReference>
<feature type="active site" evidence="17">
    <location>
        <position position="178"/>
    </location>
</feature>
<dbReference type="GO" id="GO:0071555">
    <property type="term" value="P:cell wall organization"/>
    <property type="evidence" value="ECO:0007669"/>
    <property type="project" value="UniProtKB-KW"/>
</dbReference>
<dbReference type="HAMAP" id="MF_00037">
    <property type="entry name" value="MurB"/>
    <property type="match status" value="1"/>
</dbReference>
<dbReference type="InterPro" id="IPR036318">
    <property type="entry name" value="FAD-bd_PCMH-like_sf"/>
</dbReference>
<dbReference type="InterPro" id="IPR016167">
    <property type="entry name" value="FAD-bd_PCMH_sub1"/>
</dbReference>
<evidence type="ECO:0000256" key="13">
    <source>
        <dbReference type="ARBA" id="ARBA00023002"/>
    </source>
</evidence>
<dbReference type="GO" id="GO:0051301">
    <property type="term" value="P:cell division"/>
    <property type="evidence" value="ECO:0007669"/>
    <property type="project" value="UniProtKB-KW"/>
</dbReference>
<dbReference type="InterPro" id="IPR016169">
    <property type="entry name" value="FAD-bd_PCMH_sub2"/>
</dbReference>
<dbReference type="Proteomes" id="UP000567922">
    <property type="component" value="Unassembled WGS sequence"/>
</dbReference>
<evidence type="ECO:0000256" key="14">
    <source>
        <dbReference type="ARBA" id="ARBA00023306"/>
    </source>
</evidence>
<dbReference type="InterPro" id="IPR036635">
    <property type="entry name" value="MurB_C_sf"/>
</dbReference>
<dbReference type="Gene3D" id="3.30.465.10">
    <property type="match status" value="1"/>
</dbReference>
<evidence type="ECO:0000256" key="12">
    <source>
        <dbReference type="ARBA" id="ARBA00022984"/>
    </source>
</evidence>
<dbReference type="Pfam" id="PF01565">
    <property type="entry name" value="FAD_binding_4"/>
    <property type="match status" value="1"/>
</dbReference>
<organism evidence="19 20">
    <name type="scientific">Hoyosella altamirensis</name>
    <dbReference type="NCBI Taxonomy" id="616997"/>
    <lineage>
        <taxon>Bacteria</taxon>
        <taxon>Bacillati</taxon>
        <taxon>Actinomycetota</taxon>
        <taxon>Actinomycetes</taxon>
        <taxon>Mycobacteriales</taxon>
        <taxon>Hoyosellaceae</taxon>
        <taxon>Hoyosella</taxon>
    </lineage>
</organism>
<reference evidence="19 20" key="1">
    <citation type="submission" date="2020-08" db="EMBL/GenBank/DDBJ databases">
        <title>Sequencing the genomes of 1000 actinobacteria strains.</title>
        <authorList>
            <person name="Klenk H.-P."/>
        </authorList>
    </citation>
    <scope>NUCLEOTIDE SEQUENCE [LARGE SCALE GENOMIC DNA]</scope>
    <source>
        <strain evidence="19 20">DSM 45258</strain>
    </source>
</reference>
<comment type="caution">
    <text evidence="19">The sequence shown here is derived from an EMBL/GenBank/DDBJ whole genome shotgun (WGS) entry which is preliminary data.</text>
</comment>
<keyword evidence="12 17" id="KW-0573">Peptidoglycan synthesis</keyword>
<accession>A0A839RLW8</accession>
<evidence type="ECO:0000256" key="3">
    <source>
        <dbReference type="ARBA" id="ARBA00004496"/>
    </source>
</evidence>
<feature type="active site" description="Proton donor" evidence="17">
    <location>
        <position position="255"/>
    </location>
</feature>
<dbReference type="SUPFAM" id="SSF56176">
    <property type="entry name" value="FAD-binding/transporter-associated domain-like"/>
    <property type="match status" value="1"/>
</dbReference>
<comment type="catalytic activity">
    <reaction evidence="16 17">
        <text>UDP-N-acetyl-alpha-D-muramate + NADP(+) = UDP-N-acetyl-3-O-(1-carboxyvinyl)-alpha-D-glucosamine + NADPH + H(+)</text>
        <dbReference type="Rhea" id="RHEA:12248"/>
        <dbReference type="ChEBI" id="CHEBI:15378"/>
        <dbReference type="ChEBI" id="CHEBI:57783"/>
        <dbReference type="ChEBI" id="CHEBI:58349"/>
        <dbReference type="ChEBI" id="CHEBI:68483"/>
        <dbReference type="ChEBI" id="CHEBI:70757"/>
        <dbReference type="EC" id="1.3.1.98"/>
    </reaction>
</comment>
<dbReference type="GO" id="GO:0071949">
    <property type="term" value="F:FAD binding"/>
    <property type="evidence" value="ECO:0007669"/>
    <property type="project" value="InterPro"/>
</dbReference>
<comment type="pathway">
    <text evidence="4 17">Cell wall biogenesis; peptidoglycan biosynthesis.</text>
</comment>
<keyword evidence="6 17" id="KW-0963">Cytoplasm</keyword>
<evidence type="ECO:0000256" key="5">
    <source>
        <dbReference type="ARBA" id="ARBA00010485"/>
    </source>
</evidence>
<dbReference type="GO" id="GO:0008762">
    <property type="term" value="F:UDP-N-acetylmuramate dehydrogenase activity"/>
    <property type="evidence" value="ECO:0007669"/>
    <property type="project" value="UniProtKB-UniRule"/>
</dbReference>
<dbReference type="PROSITE" id="PS51387">
    <property type="entry name" value="FAD_PCMH"/>
    <property type="match status" value="1"/>
</dbReference>
<protein>
    <recommendedName>
        <fullName evidence="17">UDP-N-acetylenolpyruvoylglucosamine reductase</fullName>
        <ecNumber evidence="17">1.3.1.98</ecNumber>
    </recommendedName>
    <alternativeName>
        <fullName evidence="17">UDP-N-acetylmuramate dehydrogenase</fullName>
    </alternativeName>
</protein>
<gene>
    <name evidence="17" type="primary">murB</name>
    <name evidence="19" type="ORF">FHU29_001949</name>
</gene>
<feature type="active site" evidence="17">
    <location>
        <position position="361"/>
    </location>
</feature>
<keyword evidence="10 17" id="KW-0521">NADP</keyword>
<comment type="subcellular location">
    <subcellularLocation>
        <location evidence="3 17">Cytoplasm</location>
    </subcellularLocation>
</comment>
<dbReference type="InterPro" id="IPR016166">
    <property type="entry name" value="FAD-bd_PCMH"/>
</dbReference>
<keyword evidence="8 17" id="KW-0285">Flavoprotein</keyword>
<dbReference type="NCBIfam" id="NF010478">
    <property type="entry name" value="PRK13903.1"/>
    <property type="match status" value="1"/>
</dbReference>
<dbReference type="InterPro" id="IPR003170">
    <property type="entry name" value="MurB"/>
</dbReference>
<keyword evidence="14 17" id="KW-0131">Cell cycle</keyword>
<evidence type="ECO:0000256" key="11">
    <source>
        <dbReference type="ARBA" id="ARBA00022960"/>
    </source>
</evidence>
<evidence type="ECO:0000256" key="6">
    <source>
        <dbReference type="ARBA" id="ARBA00022490"/>
    </source>
</evidence>
<evidence type="ECO:0000256" key="7">
    <source>
        <dbReference type="ARBA" id="ARBA00022618"/>
    </source>
</evidence>
<dbReference type="Gene3D" id="3.30.43.10">
    <property type="entry name" value="Uridine Diphospho-n-acetylenolpyruvylglucosamine Reductase, domain 2"/>
    <property type="match status" value="1"/>
</dbReference>
<dbReference type="Pfam" id="PF02873">
    <property type="entry name" value="MurB_C"/>
    <property type="match status" value="1"/>
</dbReference>
<keyword evidence="11 17" id="KW-0133">Cell shape</keyword>
<comment type="similarity">
    <text evidence="5 17">Belongs to the MurB family.</text>
</comment>
<keyword evidence="20" id="KW-1185">Reference proteome</keyword>
<evidence type="ECO:0000256" key="9">
    <source>
        <dbReference type="ARBA" id="ARBA00022827"/>
    </source>
</evidence>
<evidence type="ECO:0000256" key="15">
    <source>
        <dbReference type="ARBA" id="ARBA00023316"/>
    </source>
</evidence>
<proteinExistence type="inferred from homology"/>